<accession>A0A9D0ZJP5</accession>
<dbReference type="AlphaFoldDB" id="A0A9D0ZJP5"/>
<dbReference type="GO" id="GO:0010181">
    <property type="term" value="F:FMN binding"/>
    <property type="evidence" value="ECO:0007669"/>
    <property type="project" value="InterPro"/>
</dbReference>
<evidence type="ECO:0000256" key="1">
    <source>
        <dbReference type="SAM" id="SignalP"/>
    </source>
</evidence>
<protein>
    <submittedName>
        <fullName evidence="3">Flavodoxin</fullName>
    </submittedName>
</protein>
<evidence type="ECO:0000313" key="3">
    <source>
        <dbReference type="EMBL" id="HIQ81519.1"/>
    </source>
</evidence>
<dbReference type="InterPro" id="IPR029039">
    <property type="entry name" value="Flavoprotein-like_sf"/>
</dbReference>
<comment type="caution">
    <text evidence="3">The sequence shown here is derived from an EMBL/GenBank/DDBJ whole genome shotgun (WGS) entry which is preliminary data.</text>
</comment>
<evidence type="ECO:0000313" key="4">
    <source>
        <dbReference type="Proteomes" id="UP000824260"/>
    </source>
</evidence>
<keyword evidence="1" id="KW-0732">Signal</keyword>
<dbReference type="PANTHER" id="PTHR39201">
    <property type="entry name" value="EXPORTED PROTEIN-RELATED"/>
    <property type="match status" value="1"/>
</dbReference>
<name>A0A9D0ZJP5_9FIRM</name>
<reference evidence="3" key="1">
    <citation type="submission" date="2020-10" db="EMBL/GenBank/DDBJ databases">
        <authorList>
            <person name="Gilroy R."/>
        </authorList>
    </citation>
    <scope>NUCLEOTIDE SEQUENCE</scope>
    <source>
        <strain evidence="3">ChiSjej6B24-2974</strain>
    </source>
</reference>
<dbReference type="InterPro" id="IPR008254">
    <property type="entry name" value="Flavodoxin/NO_synth"/>
</dbReference>
<organism evidence="3 4">
    <name type="scientific">Candidatus Pullichristensenella stercorigallinarum</name>
    <dbReference type="NCBI Taxonomy" id="2840909"/>
    <lineage>
        <taxon>Bacteria</taxon>
        <taxon>Bacillati</taxon>
        <taxon>Bacillota</taxon>
        <taxon>Clostridia</taxon>
        <taxon>Candidatus Pullichristensenella</taxon>
    </lineage>
</organism>
<feature type="domain" description="Flavodoxin-like" evidence="2">
    <location>
        <begin position="39"/>
        <end position="197"/>
    </location>
</feature>
<dbReference type="Gene3D" id="3.40.50.360">
    <property type="match status" value="1"/>
</dbReference>
<reference evidence="3" key="2">
    <citation type="journal article" date="2021" name="PeerJ">
        <title>Extensive microbial diversity within the chicken gut microbiome revealed by metagenomics and culture.</title>
        <authorList>
            <person name="Gilroy R."/>
            <person name="Ravi A."/>
            <person name="Getino M."/>
            <person name="Pursley I."/>
            <person name="Horton D.L."/>
            <person name="Alikhan N.F."/>
            <person name="Baker D."/>
            <person name="Gharbi K."/>
            <person name="Hall N."/>
            <person name="Watson M."/>
            <person name="Adriaenssens E.M."/>
            <person name="Foster-Nyarko E."/>
            <person name="Jarju S."/>
            <person name="Secka A."/>
            <person name="Antonio M."/>
            <person name="Oren A."/>
            <person name="Chaudhuri R.R."/>
            <person name="La Ragione R."/>
            <person name="Hildebrand F."/>
            <person name="Pallen M.J."/>
        </authorList>
    </citation>
    <scope>NUCLEOTIDE SEQUENCE</scope>
    <source>
        <strain evidence="3">ChiSjej6B24-2974</strain>
    </source>
</reference>
<dbReference type="EMBL" id="DVFZ01000005">
    <property type="protein sequence ID" value="HIQ81519.1"/>
    <property type="molecule type" value="Genomic_DNA"/>
</dbReference>
<dbReference type="Pfam" id="PF12682">
    <property type="entry name" value="Flavodoxin_4"/>
    <property type="match status" value="1"/>
</dbReference>
<dbReference type="GO" id="GO:0016651">
    <property type="term" value="F:oxidoreductase activity, acting on NAD(P)H"/>
    <property type="evidence" value="ECO:0007669"/>
    <property type="project" value="UniProtKB-ARBA"/>
</dbReference>
<evidence type="ECO:0000259" key="2">
    <source>
        <dbReference type="Pfam" id="PF12682"/>
    </source>
</evidence>
<dbReference type="SUPFAM" id="SSF52218">
    <property type="entry name" value="Flavoproteins"/>
    <property type="match status" value="1"/>
</dbReference>
<feature type="chain" id="PRO_5039719225" evidence="1">
    <location>
        <begin position="22"/>
        <end position="206"/>
    </location>
</feature>
<feature type="signal peptide" evidence="1">
    <location>
        <begin position="1"/>
        <end position="21"/>
    </location>
</feature>
<dbReference type="PANTHER" id="PTHR39201:SF1">
    <property type="entry name" value="FLAVODOXIN-LIKE DOMAIN-CONTAINING PROTEIN"/>
    <property type="match status" value="1"/>
</dbReference>
<sequence length="206" mass="21960">MKKTIAMLLVLCLLCAGAALAEVEAVSQTPQPGEGASNILVAYFSCTGNTRPLAEYVAESTGADLYEIIPAEPYTDEDLDYGDDNSRTSIEMNDPDARPAIAEPESEEGALTDLGQYDIIFLGYPIWWGEAPRIISTFLESYDFSGKTVVPFCTSGGSGIGSSAENLHALTGEETTWLEGARFAAGTSREEMAEWVNGLGLGIAVE</sequence>
<dbReference type="Proteomes" id="UP000824260">
    <property type="component" value="Unassembled WGS sequence"/>
</dbReference>
<proteinExistence type="predicted"/>
<dbReference type="NCBIfam" id="NF005501">
    <property type="entry name" value="PRK07116.1"/>
    <property type="match status" value="1"/>
</dbReference>
<gene>
    <name evidence="3" type="ORF">IAA52_00270</name>
</gene>